<keyword evidence="2" id="KW-1185">Reference proteome</keyword>
<sequence>MPKLERKVVLRIGFLSATKSPIEMVVDIEPEQEKLEMLMEMNKADYIDIFTRLVPVEG</sequence>
<protein>
    <submittedName>
        <fullName evidence="1">Uncharacterized protein</fullName>
    </submittedName>
</protein>
<dbReference type="EMBL" id="KT151955">
    <property type="protein sequence ID" value="ALA07235.1"/>
    <property type="molecule type" value="Genomic_DNA"/>
</dbReference>
<reference evidence="1 2" key="1">
    <citation type="journal article" date="2015" name="Genome Announc.">
        <title>Genome Sequences of Five Additional Brevibacillus laterosporus Bacteriophages.</title>
        <authorList>
            <person name="Merrill B.D."/>
            <person name="Berg J.A."/>
            <person name="Graves K.A."/>
            <person name="Ward A.T."/>
            <person name="Hilton J.A."/>
            <person name="Wake B.N."/>
            <person name="Grose J.H."/>
            <person name="Breakwell D.P."/>
            <person name="Burnett S.H."/>
        </authorList>
    </citation>
    <scope>NUCLEOTIDE SEQUENCE [LARGE SCALE GENOMIC DNA]</scope>
</reference>
<accession>A0A0K2CNQ2</accession>
<dbReference type="KEGG" id="vg:26626054"/>
<proteinExistence type="predicted"/>
<dbReference type="RefSeq" id="YP_009199167.1">
    <property type="nucleotide sequence ID" value="NC_028805.1"/>
</dbReference>
<organism evidence="1 2">
    <name type="scientific">Brevibacillus phage Jenst</name>
    <dbReference type="NCBI Taxonomy" id="1691954"/>
    <lineage>
        <taxon>Viruses</taxon>
        <taxon>Duplodnaviria</taxon>
        <taxon>Heunggongvirae</taxon>
        <taxon>Uroviricota</taxon>
        <taxon>Caudoviricetes</taxon>
        <taxon>Jenstvirus</taxon>
        <taxon>Jenstvirus jenst</taxon>
    </lineage>
</organism>
<dbReference type="GeneID" id="26626054"/>
<evidence type="ECO:0000313" key="2">
    <source>
        <dbReference type="Proteomes" id="UP000208104"/>
    </source>
</evidence>
<gene>
    <name evidence="1" type="ORF">JENST_106</name>
</gene>
<evidence type="ECO:0000313" key="1">
    <source>
        <dbReference type="EMBL" id="ALA07235.1"/>
    </source>
</evidence>
<dbReference type="Proteomes" id="UP000208104">
    <property type="component" value="Segment"/>
</dbReference>
<name>A0A0K2CNQ2_9CAUD</name>